<evidence type="ECO:0000313" key="1">
    <source>
        <dbReference type="EMBL" id="KAH7954574.1"/>
    </source>
</evidence>
<gene>
    <name evidence="1" type="ORF">HPB49_019984</name>
</gene>
<dbReference type="EMBL" id="CM023473">
    <property type="protein sequence ID" value="KAH7954574.1"/>
    <property type="molecule type" value="Genomic_DNA"/>
</dbReference>
<dbReference type="Proteomes" id="UP000821865">
    <property type="component" value="Chromosome 4"/>
</dbReference>
<comment type="caution">
    <text evidence="1">The sequence shown here is derived from an EMBL/GenBank/DDBJ whole genome shotgun (WGS) entry which is preliminary data.</text>
</comment>
<evidence type="ECO:0000313" key="2">
    <source>
        <dbReference type="Proteomes" id="UP000821865"/>
    </source>
</evidence>
<keyword evidence="2" id="KW-1185">Reference proteome</keyword>
<name>A0ACB8CZJ2_DERSI</name>
<sequence>MPTNAELAKEIEVLRSEVAEMRQSLMTFNDLYESVKSRNVSLVQENKSLRDENKSLVDSNKNLTQRVGDLEQYSRQNNVEIKGSLKTDRENCLSIVQVLGEKIGCPVAAADIVIVHRVPAKQGTNIIARFCSRTKKADFASKARKLTCDVTQSVVRIDCVAGQCTLTNPADRSAPAKTFCFDGAYDHNSTTEQIYDDIVYPIVEASGPQRERGLQRHRVRVRPNGLRQVVLDARHAAGASAEGHHPSLLRTRVRGHRGADSSKYLVHASYLEIYNETCGTCWPRHAQKLDLKEHPDKGVYVPGKRSATSHPQIS</sequence>
<reference evidence="1" key="1">
    <citation type="submission" date="2020-05" db="EMBL/GenBank/DDBJ databases">
        <title>Large-scale comparative analyses of tick genomes elucidate their genetic diversity and vector capacities.</title>
        <authorList>
            <person name="Jia N."/>
            <person name="Wang J."/>
            <person name="Shi W."/>
            <person name="Du L."/>
            <person name="Sun Y."/>
            <person name="Zhan W."/>
            <person name="Jiang J."/>
            <person name="Wang Q."/>
            <person name="Zhang B."/>
            <person name="Ji P."/>
            <person name="Sakyi L.B."/>
            <person name="Cui X."/>
            <person name="Yuan T."/>
            <person name="Jiang B."/>
            <person name="Yang W."/>
            <person name="Lam T.T.-Y."/>
            <person name="Chang Q."/>
            <person name="Ding S."/>
            <person name="Wang X."/>
            <person name="Zhu J."/>
            <person name="Ruan X."/>
            <person name="Zhao L."/>
            <person name="Wei J."/>
            <person name="Que T."/>
            <person name="Du C."/>
            <person name="Cheng J."/>
            <person name="Dai P."/>
            <person name="Han X."/>
            <person name="Huang E."/>
            <person name="Gao Y."/>
            <person name="Liu J."/>
            <person name="Shao H."/>
            <person name="Ye R."/>
            <person name="Li L."/>
            <person name="Wei W."/>
            <person name="Wang X."/>
            <person name="Wang C."/>
            <person name="Yang T."/>
            <person name="Huo Q."/>
            <person name="Li W."/>
            <person name="Guo W."/>
            <person name="Chen H."/>
            <person name="Zhou L."/>
            <person name="Ni X."/>
            <person name="Tian J."/>
            <person name="Zhou Y."/>
            <person name="Sheng Y."/>
            <person name="Liu T."/>
            <person name="Pan Y."/>
            <person name="Xia L."/>
            <person name="Li J."/>
            <person name="Zhao F."/>
            <person name="Cao W."/>
        </authorList>
    </citation>
    <scope>NUCLEOTIDE SEQUENCE</scope>
    <source>
        <strain evidence="1">Dsil-2018</strain>
    </source>
</reference>
<organism evidence="1 2">
    <name type="scientific">Dermacentor silvarum</name>
    <name type="common">Tick</name>
    <dbReference type="NCBI Taxonomy" id="543639"/>
    <lineage>
        <taxon>Eukaryota</taxon>
        <taxon>Metazoa</taxon>
        <taxon>Ecdysozoa</taxon>
        <taxon>Arthropoda</taxon>
        <taxon>Chelicerata</taxon>
        <taxon>Arachnida</taxon>
        <taxon>Acari</taxon>
        <taxon>Parasitiformes</taxon>
        <taxon>Ixodida</taxon>
        <taxon>Ixodoidea</taxon>
        <taxon>Ixodidae</taxon>
        <taxon>Rhipicephalinae</taxon>
        <taxon>Dermacentor</taxon>
    </lineage>
</organism>
<accession>A0ACB8CZJ2</accession>
<protein>
    <submittedName>
        <fullName evidence="1">Uncharacterized protein</fullName>
    </submittedName>
</protein>
<proteinExistence type="predicted"/>